<keyword evidence="9" id="KW-0472">Membrane</keyword>
<dbReference type="GO" id="GO:0006506">
    <property type="term" value="P:GPI anchor biosynthetic process"/>
    <property type="evidence" value="ECO:0007669"/>
    <property type="project" value="UniProtKB-UniPathway"/>
</dbReference>
<dbReference type="InterPro" id="IPR036058">
    <property type="entry name" value="Kazal_dom_sf"/>
</dbReference>
<dbReference type="PROSITE" id="PS51364">
    <property type="entry name" value="TB"/>
    <property type="match status" value="1"/>
</dbReference>
<dbReference type="SUPFAM" id="SSF57625">
    <property type="entry name" value="Invertebrate chitin-binding proteins"/>
    <property type="match status" value="1"/>
</dbReference>
<dbReference type="Pfam" id="PF01650">
    <property type="entry name" value="Peptidase_C13"/>
    <property type="match status" value="1"/>
</dbReference>
<dbReference type="GO" id="GO:0006508">
    <property type="term" value="P:proteolysis"/>
    <property type="evidence" value="ECO:0007669"/>
    <property type="project" value="InterPro"/>
</dbReference>
<dbReference type="InterPro" id="IPR001096">
    <property type="entry name" value="Peptidase_C13"/>
</dbReference>
<keyword evidence="9" id="KW-1133">Transmembrane helix</keyword>
<comment type="pathway">
    <text evidence="1">Glycolipid biosynthesis; glycosylphosphatidylinositol-anchor biosynthesis.</text>
</comment>
<evidence type="ECO:0000256" key="9">
    <source>
        <dbReference type="SAM" id="Phobius"/>
    </source>
</evidence>
<dbReference type="Gene3D" id="3.40.50.1460">
    <property type="match status" value="1"/>
</dbReference>
<dbReference type="PANTHER" id="PTHR48067:SF1">
    <property type="entry name" value="GPI-ANCHOR TRANSAMIDASE"/>
    <property type="match status" value="1"/>
</dbReference>
<dbReference type="InterPro" id="IPR036773">
    <property type="entry name" value="TB_dom_sf"/>
</dbReference>
<evidence type="ECO:0000256" key="4">
    <source>
        <dbReference type="ARBA" id="ARBA00022729"/>
    </source>
</evidence>
<dbReference type="PROSITE" id="PS50940">
    <property type="entry name" value="CHIT_BIND_II"/>
    <property type="match status" value="1"/>
</dbReference>
<dbReference type="Pfam" id="PF07648">
    <property type="entry name" value="Kazal_2"/>
    <property type="match status" value="3"/>
</dbReference>
<dbReference type="GO" id="GO:0008061">
    <property type="term" value="F:chitin binding"/>
    <property type="evidence" value="ECO:0007669"/>
    <property type="project" value="InterPro"/>
</dbReference>
<gene>
    <name evidence="14" type="primary">LOC117234668</name>
</gene>
<keyword evidence="3" id="KW-0337">GPI-anchor biosynthesis</keyword>
<dbReference type="UniPathway" id="UPA00196"/>
<feature type="active site" description="Nucleophile" evidence="8">
    <location>
        <position position="645"/>
    </location>
</feature>
<feature type="domain" description="Chitin-binding type-2" evidence="10">
    <location>
        <begin position="850"/>
        <end position="904"/>
    </location>
</feature>
<feature type="active site" evidence="8">
    <location>
        <position position="603"/>
    </location>
</feature>
<evidence type="ECO:0000256" key="6">
    <source>
        <dbReference type="ARBA" id="ARBA00023157"/>
    </source>
</evidence>
<protein>
    <submittedName>
        <fullName evidence="14">Uncharacterized protein LOC117234668</fullName>
    </submittedName>
</protein>
<keyword evidence="13" id="KW-1185">Reference proteome</keyword>
<keyword evidence="7" id="KW-0325">Glycoprotein</keyword>
<keyword evidence="4" id="KW-0732">Signal</keyword>
<dbReference type="Gene3D" id="2.170.140.10">
    <property type="entry name" value="Chitin binding domain"/>
    <property type="match status" value="1"/>
</dbReference>
<dbReference type="Gene3D" id="3.90.290.10">
    <property type="entry name" value="TGF-beta binding (TB) domain"/>
    <property type="match status" value="1"/>
</dbReference>
<dbReference type="GO" id="GO:0005576">
    <property type="term" value="C:extracellular region"/>
    <property type="evidence" value="ECO:0007669"/>
    <property type="project" value="InterPro"/>
</dbReference>
<organism evidence="13 14">
    <name type="scientific">Bombus vosnesenskii</name>
    <dbReference type="NCBI Taxonomy" id="207650"/>
    <lineage>
        <taxon>Eukaryota</taxon>
        <taxon>Metazoa</taxon>
        <taxon>Ecdysozoa</taxon>
        <taxon>Arthropoda</taxon>
        <taxon>Hexapoda</taxon>
        <taxon>Insecta</taxon>
        <taxon>Pterygota</taxon>
        <taxon>Neoptera</taxon>
        <taxon>Endopterygota</taxon>
        <taxon>Hymenoptera</taxon>
        <taxon>Apocrita</taxon>
        <taxon>Aculeata</taxon>
        <taxon>Apoidea</taxon>
        <taxon>Anthophila</taxon>
        <taxon>Apidae</taxon>
        <taxon>Bombus</taxon>
        <taxon>Pyrobombus</taxon>
    </lineage>
</organism>
<reference evidence="14" key="1">
    <citation type="submission" date="2025-08" db="UniProtKB">
        <authorList>
            <consortium name="RefSeq"/>
        </authorList>
    </citation>
    <scope>IDENTIFICATION</scope>
    <source>
        <tissue evidence="14">Muscle</tissue>
    </source>
</reference>
<feature type="domain" description="Kazal-like" evidence="12">
    <location>
        <begin position="238"/>
        <end position="293"/>
    </location>
</feature>
<feature type="transmembrane region" description="Helical" evidence="9">
    <location>
        <begin position="789"/>
        <end position="809"/>
    </location>
</feature>
<dbReference type="PIRSF" id="PIRSF500138">
    <property type="entry name" value="GPI8"/>
    <property type="match status" value="1"/>
</dbReference>
<dbReference type="InterPro" id="IPR003645">
    <property type="entry name" value="Fol_N"/>
</dbReference>
<dbReference type="Pfam" id="PF21333">
    <property type="entry name" value="FST_N"/>
    <property type="match status" value="1"/>
</dbReference>
<dbReference type="SMART" id="SM00494">
    <property type="entry name" value="ChtBD2"/>
    <property type="match status" value="1"/>
</dbReference>
<keyword evidence="6" id="KW-1015">Disulfide bond</keyword>
<sequence>MRCEARGLRGVELAGAKAEVKKPKLPKAVAGAAVARGGTWRGPPEMTTLRRGIVAPRYNTYVLVSLIGLLLQTQSATGGICWSSISNGRCKELLSQGVTKEDCCASNAAAATAYSEEDLDSGSLFFWKVLGGGVQCRPCRESCTEVRCEEGKKCVVRRGRPRCVCSPECKAPRGGGPVCGTDGKSYKNLCRLKKRACKKGSHELAVAYNGHCQSSCARVRCGQGRSCVLDQNLSPHCVRCARRCPQPPPQQRAAARPVCGADGNTYKSACHLRLAACRAGRAIPVAYKGHCKQNADCTTIRCREGQTCLSEMKSGRPRCVTCTYRCPRKRERVRNRTHRDRDPSATMLCATNNITYPSWCHIVKDACATGFVLETRHAGPCNAYDTSPLYIEEDNTSSNYGVDLADEDARFEDAESLSYNGQTHRSLALSYTFCEKAIINFIRIHVIRNFIKMYLKFVITFCIFHLTYAWEIPDNFAKTGHSNNWAVLVDTSRFWFNYRHVANVLSIYRSVKRLGIPDSQIILMIADDMACNPRNPSPATVFNNIKQHINVYGDDVEVDYRGYEVTVENFVRLLTGRLAPETPRSKKLLTDEGSNILIYLTGHGGNGFLKFQDSEEITSKELGDALEQMWQKRRYHEILFIVDTCQASSMYEKFYSPNILAVASSLVGEDSLSHHLDPAIGVYIIDRYTYYALDFLEKVEPFSSKTLGEFLRVCPKHYCLSTVGVRKDLFRRDPDKVPVTDFFGSLRPIELTTNIMNVLPVKTNKTKAIEPERKYSYVAQFPDVSKFTWMYFLRTLILIIAVFTLSFAFKLNGKYIGVYDMKDVLNHSRQQSPKDPAINSFPTEPVPPLIPICVKKGYFRDPFNCKKVYYCTHSKAVPTAFYCEDDLVFNIYTNYCDYPQNVIC</sequence>
<dbReference type="PANTHER" id="PTHR48067">
    <property type="entry name" value="GPI-ANCHOR TRANSAMIDASE"/>
    <property type="match status" value="1"/>
</dbReference>
<dbReference type="GeneID" id="117234668"/>
<dbReference type="SUPFAM" id="SSF100895">
    <property type="entry name" value="Kazal-type serine protease inhibitors"/>
    <property type="match status" value="3"/>
</dbReference>
<evidence type="ECO:0000256" key="8">
    <source>
        <dbReference type="PIRSR" id="PIRSR019663-1"/>
    </source>
</evidence>
<dbReference type="KEGG" id="bvk:117234668"/>
<dbReference type="SMART" id="SM00280">
    <property type="entry name" value="KAZAL"/>
    <property type="match status" value="3"/>
</dbReference>
<evidence type="ECO:0000256" key="3">
    <source>
        <dbReference type="ARBA" id="ARBA00022502"/>
    </source>
</evidence>
<proteinExistence type="inferred from homology"/>
<keyword evidence="5" id="KW-0677">Repeat</keyword>
<accession>A0A6J3KFP4</accession>
<dbReference type="InterPro" id="IPR002350">
    <property type="entry name" value="Kazal_dom"/>
</dbReference>
<evidence type="ECO:0000259" key="10">
    <source>
        <dbReference type="PROSITE" id="PS50940"/>
    </source>
</evidence>
<dbReference type="InterPro" id="IPR036508">
    <property type="entry name" value="Chitin-bd_dom_sf"/>
</dbReference>
<dbReference type="PROSITE" id="PS51465">
    <property type="entry name" value="KAZAL_2"/>
    <property type="match status" value="3"/>
</dbReference>
<feature type="domain" description="TB" evidence="11">
    <location>
        <begin position="79"/>
        <end position="139"/>
    </location>
</feature>
<evidence type="ECO:0000259" key="12">
    <source>
        <dbReference type="PROSITE" id="PS51465"/>
    </source>
</evidence>
<dbReference type="AlphaFoldDB" id="A0A6J3KFP4"/>
<dbReference type="PIRSF" id="PIRSF019663">
    <property type="entry name" value="Legumain"/>
    <property type="match status" value="1"/>
</dbReference>
<dbReference type="Pfam" id="PF01607">
    <property type="entry name" value="CBM_14"/>
    <property type="match status" value="1"/>
</dbReference>
<dbReference type="Proteomes" id="UP000504631">
    <property type="component" value="Unplaced"/>
</dbReference>
<evidence type="ECO:0000313" key="14">
    <source>
        <dbReference type="RefSeq" id="XP_033351993.1"/>
    </source>
</evidence>
<evidence type="ECO:0000313" key="13">
    <source>
        <dbReference type="Proteomes" id="UP000504631"/>
    </source>
</evidence>
<dbReference type="FunFam" id="3.40.50.1460:FF:000002">
    <property type="entry name" value="GPI-anchor transamidase"/>
    <property type="match status" value="1"/>
</dbReference>
<dbReference type="InterPro" id="IPR028361">
    <property type="entry name" value="GPI_transamidase"/>
</dbReference>
<dbReference type="GO" id="GO:0016255">
    <property type="term" value="P:attachment of GPI anchor to protein"/>
    <property type="evidence" value="ECO:0007669"/>
    <property type="project" value="InterPro"/>
</dbReference>
<dbReference type="InterPro" id="IPR017878">
    <property type="entry name" value="TB_dom"/>
</dbReference>
<dbReference type="CDD" id="cd00104">
    <property type="entry name" value="KAZAL_FS"/>
    <property type="match status" value="3"/>
</dbReference>
<dbReference type="PRINTS" id="PR00776">
    <property type="entry name" value="HEMOGLOBNASE"/>
</dbReference>
<evidence type="ECO:0000256" key="5">
    <source>
        <dbReference type="ARBA" id="ARBA00022737"/>
    </source>
</evidence>
<dbReference type="Gene3D" id="3.30.60.30">
    <property type="match status" value="3"/>
</dbReference>
<dbReference type="RefSeq" id="XP_033351993.1">
    <property type="nucleotide sequence ID" value="XM_033496102.1"/>
</dbReference>
<feature type="domain" description="Kazal-like" evidence="12">
    <location>
        <begin position="164"/>
        <end position="214"/>
    </location>
</feature>
<dbReference type="GO" id="GO:0042765">
    <property type="term" value="C:GPI-anchor transamidase complex"/>
    <property type="evidence" value="ECO:0007669"/>
    <property type="project" value="InterPro"/>
</dbReference>
<dbReference type="GO" id="GO:0003923">
    <property type="term" value="F:GPI-anchor transamidase activity"/>
    <property type="evidence" value="ECO:0007669"/>
    <property type="project" value="InterPro"/>
</dbReference>
<comment type="similarity">
    <text evidence="2">Belongs to the peptidase C13 family.</text>
</comment>
<keyword evidence="9" id="KW-0812">Transmembrane</keyword>
<evidence type="ECO:0000256" key="7">
    <source>
        <dbReference type="ARBA" id="ARBA00023180"/>
    </source>
</evidence>
<dbReference type="SMART" id="SM00274">
    <property type="entry name" value="FOLN"/>
    <property type="match status" value="3"/>
</dbReference>
<feature type="domain" description="Kazal-like" evidence="12">
    <location>
        <begin position="340"/>
        <end position="383"/>
    </location>
</feature>
<evidence type="ECO:0000256" key="2">
    <source>
        <dbReference type="ARBA" id="ARBA00009941"/>
    </source>
</evidence>
<evidence type="ECO:0000256" key="1">
    <source>
        <dbReference type="ARBA" id="ARBA00004687"/>
    </source>
</evidence>
<dbReference type="InterPro" id="IPR002557">
    <property type="entry name" value="Chitin-bd_dom"/>
</dbReference>
<evidence type="ECO:0000259" key="11">
    <source>
        <dbReference type="PROSITE" id="PS51364"/>
    </source>
</evidence>
<name>A0A6J3KFP4_9HYME</name>